<sequence>MSSFSSIVLFVALNKASVNIPLTPQISNFSIVSTFRVLNYQNIMLPSASTFRDQLYSIVSNYFCNLMTEVGICPTHSHYAYPNKILYSIFIFYSNYRFGIAHTKGSEFFKPSARMLSYQI</sequence>
<proteinExistence type="predicted"/>
<dbReference type="EMBL" id="FO082058">
    <property type="protein sequence ID" value="CCE73038.1"/>
    <property type="molecule type" value="Genomic_DNA"/>
</dbReference>
<dbReference type="Proteomes" id="UP000005222">
    <property type="component" value="Chromosome B"/>
</dbReference>
<gene>
    <name evidence="1" type="primary">Piso0_000049</name>
    <name evidence="1" type="ORF">GNLVRS01_PISO0B01079g</name>
</gene>
<dbReference type="HOGENOM" id="CLU_2050480_0_0_1"/>
<reference evidence="1 2" key="1">
    <citation type="journal article" date="2012" name="G3 (Bethesda)">
        <title>Pichia sorbitophila, an interspecies yeast hybrid reveals early steps of genome resolution following polyploidization.</title>
        <authorList>
            <person name="Leh Louis V."/>
            <person name="Despons L."/>
            <person name="Friedrich A."/>
            <person name="Martin T."/>
            <person name="Durrens P."/>
            <person name="Casaregola S."/>
            <person name="Neuveglise C."/>
            <person name="Fairhead C."/>
            <person name="Marck C."/>
            <person name="Cruz J.A."/>
            <person name="Straub M.L."/>
            <person name="Kugler V."/>
            <person name="Sacerdot C."/>
            <person name="Uzunov Z."/>
            <person name="Thierry A."/>
            <person name="Weiss S."/>
            <person name="Bleykasten C."/>
            <person name="De Montigny J."/>
            <person name="Jacques N."/>
            <person name="Jung P."/>
            <person name="Lemaire M."/>
            <person name="Mallet S."/>
            <person name="Morel G."/>
            <person name="Richard G.F."/>
            <person name="Sarkar A."/>
            <person name="Savel G."/>
            <person name="Schacherer J."/>
            <person name="Seret M.L."/>
            <person name="Talla E."/>
            <person name="Samson G."/>
            <person name="Jubin C."/>
            <person name="Poulain J."/>
            <person name="Vacherie B."/>
            <person name="Barbe V."/>
            <person name="Pelletier E."/>
            <person name="Sherman D.J."/>
            <person name="Westhof E."/>
            <person name="Weissenbach J."/>
            <person name="Baret P.V."/>
            <person name="Wincker P."/>
            <person name="Gaillardin C."/>
            <person name="Dujon B."/>
            <person name="Souciet J.L."/>
        </authorList>
    </citation>
    <scope>NUCLEOTIDE SEQUENCE [LARGE SCALE GENOMIC DNA]</scope>
    <source>
        <strain evidence="2">ATCC MYA-4447 / BCRC 22081 / CBS 7064 / NBRC 10061 / NRRL Y-12695</strain>
    </source>
</reference>
<name>G8YSY7_PICSO</name>
<keyword evidence="2" id="KW-1185">Reference proteome</keyword>
<evidence type="ECO:0000313" key="1">
    <source>
        <dbReference type="EMBL" id="CCE73038.1"/>
    </source>
</evidence>
<dbReference type="AlphaFoldDB" id="G8YSY7"/>
<evidence type="ECO:0000313" key="2">
    <source>
        <dbReference type="Proteomes" id="UP000005222"/>
    </source>
</evidence>
<accession>G8YSY7</accession>
<dbReference type="InParanoid" id="G8YSY7"/>
<organism evidence="1 2">
    <name type="scientific">Pichia sorbitophila (strain ATCC MYA-4447 / BCRC 22081 / CBS 7064 / NBRC 10061 / NRRL Y-12695)</name>
    <name type="common">Hybrid yeast</name>
    <dbReference type="NCBI Taxonomy" id="559304"/>
    <lineage>
        <taxon>Eukaryota</taxon>
        <taxon>Fungi</taxon>
        <taxon>Dikarya</taxon>
        <taxon>Ascomycota</taxon>
        <taxon>Saccharomycotina</taxon>
        <taxon>Pichiomycetes</taxon>
        <taxon>Debaryomycetaceae</taxon>
        <taxon>Millerozyma</taxon>
    </lineage>
</organism>
<protein>
    <submittedName>
        <fullName evidence="1">Piso0_000049 protein</fullName>
    </submittedName>
</protein>